<keyword evidence="4" id="KW-1185">Reference proteome</keyword>
<dbReference type="Proteomes" id="UP001209878">
    <property type="component" value="Unassembled WGS sequence"/>
</dbReference>
<dbReference type="AlphaFoldDB" id="A0AAD9L5K1"/>
<accession>A0AAD9L5K1</accession>
<feature type="transmembrane region" description="Helical" evidence="1">
    <location>
        <begin position="6"/>
        <end position="27"/>
    </location>
</feature>
<dbReference type="EMBL" id="JAODUO010000297">
    <property type="protein sequence ID" value="KAK2183739.1"/>
    <property type="molecule type" value="Genomic_DNA"/>
</dbReference>
<evidence type="ECO:0000256" key="1">
    <source>
        <dbReference type="SAM" id="Phobius"/>
    </source>
</evidence>
<evidence type="ECO:0000313" key="4">
    <source>
        <dbReference type="Proteomes" id="UP001209878"/>
    </source>
</evidence>
<keyword evidence="1" id="KW-1133">Transmembrane helix</keyword>
<keyword evidence="1" id="KW-0812">Transmembrane</keyword>
<organism evidence="3 4">
    <name type="scientific">Ridgeia piscesae</name>
    <name type="common">Tubeworm</name>
    <dbReference type="NCBI Taxonomy" id="27915"/>
    <lineage>
        <taxon>Eukaryota</taxon>
        <taxon>Metazoa</taxon>
        <taxon>Spiralia</taxon>
        <taxon>Lophotrochozoa</taxon>
        <taxon>Annelida</taxon>
        <taxon>Polychaeta</taxon>
        <taxon>Sedentaria</taxon>
        <taxon>Canalipalpata</taxon>
        <taxon>Sabellida</taxon>
        <taxon>Siboglinidae</taxon>
        <taxon>Ridgeia</taxon>
    </lineage>
</organism>
<gene>
    <name evidence="3" type="ORF">NP493_297g00037</name>
    <name evidence="2" type="ORF">NP493_5054g00005</name>
</gene>
<evidence type="ECO:0000313" key="2">
    <source>
        <dbReference type="EMBL" id="KAK2141954.1"/>
    </source>
</evidence>
<evidence type="ECO:0000313" key="3">
    <source>
        <dbReference type="EMBL" id="KAK2183739.1"/>
    </source>
</evidence>
<comment type="caution">
    <text evidence="3">The sequence shown here is derived from an EMBL/GenBank/DDBJ whole genome shotgun (WGS) entry which is preliminary data.</text>
</comment>
<sequence>MLHGHPLVGEISFCTCMFNLYAINLILTAQSKRFIYALTKCVLLSPTNGTSASYNQCLPTAVVSHSGSWCFSKHGKLLKLISIGAFKWSVLKSNCGDSFCNVY</sequence>
<name>A0AAD9L5K1_RIDPI</name>
<protein>
    <submittedName>
        <fullName evidence="3">Uncharacterized protein</fullName>
    </submittedName>
</protein>
<reference evidence="3" key="1">
    <citation type="journal article" date="2023" name="Mol. Biol. Evol.">
        <title>Third-Generation Sequencing Reveals the Adaptive Role of the Epigenome in Three Deep-Sea Polychaetes.</title>
        <authorList>
            <person name="Perez M."/>
            <person name="Aroh O."/>
            <person name="Sun Y."/>
            <person name="Lan Y."/>
            <person name="Juniper S.K."/>
            <person name="Young C.R."/>
            <person name="Angers B."/>
            <person name="Qian P.Y."/>
        </authorList>
    </citation>
    <scope>NUCLEOTIDE SEQUENCE</scope>
    <source>
        <strain evidence="3">R07B-5</strain>
    </source>
</reference>
<dbReference type="EMBL" id="JAODUO010005037">
    <property type="protein sequence ID" value="KAK2141954.1"/>
    <property type="molecule type" value="Genomic_DNA"/>
</dbReference>
<proteinExistence type="predicted"/>
<keyword evidence="1" id="KW-0472">Membrane</keyword>